<reference evidence="2" key="1">
    <citation type="submission" date="2019-05" db="EMBL/GenBank/DDBJ databases">
        <title>Complete Genome Sequence and Methylation Pattern of the Halophilic Archaeon Natrinema pallidum BOL6-1.</title>
        <authorList>
            <person name="DasSarma P."/>
            <person name="DasSarma B.P."/>
            <person name="DasSarma S.L."/>
            <person name="Martinez F.L."/>
            <person name="Guzman D."/>
            <person name="Roberts R.J."/>
            <person name="DasSarma S."/>
        </authorList>
    </citation>
    <scope>NUCLEOTIDE SEQUENCE [LARGE SCALE GENOMIC DNA]</scope>
    <source>
        <strain evidence="2">BOL6-1</strain>
    </source>
</reference>
<protein>
    <submittedName>
        <fullName evidence="1">Uncharacterized protein</fullName>
    </submittedName>
</protein>
<evidence type="ECO:0000313" key="2">
    <source>
        <dbReference type="Proteomes" id="UP000307562"/>
    </source>
</evidence>
<proteinExistence type="predicted"/>
<organism evidence="1 2">
    <name type="scientific">Natrinema pallidum</name>
    <dbReference type="NCBI Taxonomy" id="69527"/>
    <lineage>
        <taxon>Archaea</taxon>
        <taxon>Methanobacteriati</taxon>
        <taxon>Methanobacteriota</taxon>
        <taxon>Stenosarchaea group</taxon>
        <taxon>Halobacteria</taxon>
        <taxon>Halobacteriales</taxon>
        <taxon>Natrialbaceae</taxon>
        <taxon>Natrinema</taxon>
    </lineage>
</organism>
<evidence type="ECO:0000313" key="1">
    <source>
        <dbReference type="EMBL" id="QCW04198.1"/>
    </source>
</evidence>
<dbReference type="AlphaFoldDB" id="A0A4P9TH22"/>
<keyword evidence="2" id="KW-1185">Reference proteome</keyword>
<accession>A0A4P9TH22</accession>
<name>A0A4P9TH22_9EURY</name>
<dbReference type="EMBL" id="CP040637">
    <property type="protein sequence ID" value="QCW04198.1"/>
    <property type="molecule type" value="Genomic_DNA"/>
</dbReference>
<dbReference type="KEGG" id="npl:FGF80_13555"/>
<gene>
    <name evidence="1" type="ORF">FGF80_13555</name>
</gene>
<dbReference type="Proteomes" id="UP000307562">
    <property type="component" value="Chromosome"/>
</dbReference>
<sequence length="231" mass="25527">MVDKYRCMKSGVIGVVSSDFSDIEPFEGTVSLEGFELTKCIEITDRVELPDGSTAISGRAAEEVITEGEDVQIRDGSIGTYSTREKDLNYTEFLALPGEIVIVKSSAGTFAFDLIGSQTGTVVERAKFDLESFVDHHQGDNFWQMGFYGTGGNADKGVVYGDNVQKDGEVGGVLESSKINQIGLEHLYETEPIKITVTESGYVNVYDPSNYESEEFLRYFKDELLSYVQRP</sequence>